<dbReference type="PRINTS" id="PR00111">
    <property type="entry name" value="ABHYDROLASE"/>
</dbReference>
<keyword evidence="4" id="KW-1185">Reference proteome</keyword>
<evidence type="ECO:0000313" key="4">
    <source>
        <dbReference type="Proteomes" id="UP001242480"/>
    </source>
</evidence>
<keyword evidence="1" id="KW-0378">Hydrolase</keyword>
<comment type="caution">
    <text evidence="3">The sequence shown here is derived from an EMBL/GenBank/DDBJ whole genome shotgun (WGS) entry which is preliminary data.</text>
</comment>
<dbReference type="InterPro" id="IPR000073">
    <property type="entry name" value="AB_hydrolase_1"/>
</dbReference>
<dbReference type="InterPro" id="IPR029058">
    <property type="entry name" value="AB_hydrolase_fold"/>
</dbReference>
<evidence type="ECO:0000313" key="3">
    <source>
        <dbReference type="EMBL" id="MDQ0472598.1"/>
    </source>
</evidence>
<dbReference type="Proteomes" id="UP001242480">
    <property type="component" value="Unassembled WGS sequence"/>
</dbReference>
<evidence type="ECO:0000256" key="1">
    <source>
        <dbReference type="ARBA" id="ARBA00022801"/>
    </source>
</evidence>
<dbReference type="PANTHER" id="PTHR43798">
    <property type="entry name" value="MONOACYLGLYCEROL LIPASE"/>
    <property type="match status" value="1"/>
</dbReference>
<dbReference type="SUPFAM" id="SSF53474">
    <property type="entry name" value="alpha/beta-Hydrolases"/>
    <property type="match status" value="1"/>
</dbReference>
<evidence type="ECO:0000259" key="2">
    <source>
        <dbReference type="Pfam" id="PF12697"/>
    </source>
</evidence>
<accession>A0ABU0JEA3</accession>
<name>A0ABU0JEA3_9HYPH</name>
<dbReference type="EMBL" id="JAUSVX010000012">
    <property type="protein sequence ID" value="MDQ0472598.1"/>
    <property type="molecule type" value="Genomic_DNA"/>
</dbReference>
<dbReference type="Gene3D" id="3.40.50.1820">
    <property type="entry name" value="alpha/beta hydrolase"/>
    <property type="match status" value="1"/>
</dbReference>
<dbReference type="RefSeq" id="WP_307279637.1">
    <property type="nucleotide sequence ID" value="NZ_JAUSVX010000012.1"/>
</dbReference>
<gene>
    <name evidence="3" type="ORF">QO011_005627</name>
</gene>
<dbReference type="InterPro" id="IPR050266">
    <property type="entry name" value="AB_hydrolase_sf"/>
</dbReference>
<organism evidence="3 4">
    <name type="scientific">Labrys wisconsinensis</name>
    <dbReference type="NCBI Taxonomy" id="425677"/>
    <lineage>
        <taxon>Bacteria</taxon>
        <taxon>Pseudomonadati</taxon>
        <taxon>Pseudomonadota</taxon>
        <taxon>Alphaproteobacteria</taxon>
        <taxon>Hyphomicrobiales</taxon>
        <taxon>Xanthobacteraceae</taxon>
        <taxon>Labrys</taxon>
    </lineage>
</organism>
<dbReference type="PANTHER" id="PTHR43798:SF31">
    <property type="entry name" value="AB HYDROLASE SUPERFAMILY PROTEIN YCLE"/>
    <property type="match status" value="1"/>
</dbReference>
<dbReference type="Pfam" id="PF12697">
    <property type="entry name" value="Abhydrolase_6"/>
    <property type="match status" value="1"/>
</dbReference>
<reference evidence="3 4" key="1">
    <citation type="submission" date="2023-07" db="EMBL/GenBank/DDBJ databases">
        <title>Genomic Encyclopedia of Type Strains, Phase IV (KMG-IV): sequencing the most valuable type-strain genomes for metagenomic binning, comparative biology and taxonomic classification.</title>
        <authorList>
            <person name="Goeker M."/>
        </authorList>
    </citation>
    <scope>NUCLEOTIDE SEQUENCE [LARGE SCALE GENOMIC DNA]</scope>
    <source>
        <strain evidence="3 4">DSM 19619</strain>
    </source>
</reference>
<protein>
    <submittedName>
        <fullName evidence="3">Pimeloyl-ACP methyl ester carboxylesterase</fullName>
    </submittedName>
</protein>
<proteinExistence type="predicted"/>
<feature type="domain" description="AB hydrolase-1" evidence="2">
    <location>
        <begin position="28"/>
        <end position="240"/>
    </location>
</feature>
<sequence>MTLPTFTAKGAAHAFASLGRAPSEPPLVIWAHGWGQDHNAFLPLARPLAGAAAHVLVDFPGFGESPRPPQDWDTADYADAMAEWLAGLPRGRRIWVGHSFGCRVGMRLAARHPQAIDALVLVAGAGLQRKRSPLEAFRLWLRVRAFKTLKLLEKLGVDVSARKARYGSADYRNAGAMRPIFVKVVSEDQTEGVKAIRCPATLIYGEKDTETPPEFGERLSRLIPNASLRIIPGLDHYTILTDGGPQVTYAVSQMLES</sequence>